<evidence type="ECO:0000256" key="3">
    <source>
        <dbReference type="ARBA" id="ARBA00022630"/>
    </source>
</evidence>
<evidence type="ECO:0000259" key="6">
    <source>
        <dbReference type="Pfam" id="PF01494"/>
    </source>
</evidence>
<feature type="domain" description="Phenol hydroxylase-like C-terminal dimerisation" evidence="7">
    <location>
        <begin position="282"/>
        <end position="476"/>
    </location>
</feature>
<dbReference type="Proteomes" id="UP000807716">
    <property type="component" value="Unassembled WGS sequence"/>
</dbReference>
<gene>
    <name evidence="8" type="ORF">DFQ27_009909</name>
</gene>
<dbReference type="Pfam" id="PF07976">
    <property type="entry name" value="Phe_hydrox_dim"/>
    <property type="match status" value="1"/>
</dbReference>
<comment type="similarity">
    <text evidence="2">Belongs to the PheA/TfdB FAD monooxygenase family.</text>
</comment>
<dbReference type="GO" id="GO:0016709">
    <property type="term" value="F:oxidoreductase activity, acting on paired donors, with incorporation or reduction of molecular oxygen, NAD(P)H as one donor, and incorporation of one atom of oxygen"/>
    <property type="evidence" value="ECO:0007669"/>
    <property type="project" value="UniProtKB-ARBA"/>
</dbReference>
<evidence type="ECO:0000256" key="1">
    <source>
        <dbReference type="ARBA" id="ARBA00001974"/>
    </source>
</evidence>
<dbReference type="InterPro" id="IPR038220">
    <property type="entry name" value="PHOX_C_sf"/>
</dbReference>
<keyword evidence="3" id="KW-0285">Flavoprotein</keyword>
<protein>
    <recommendedName>
        <fullName evidence="10">FAD-binding domain-containing protein</fullName>
    </recommendedName>
</protein>
<evidence type="ECO:0000313" key="8">
    <source>
        <dbReference type="EMBL" id="KAG0249612.1"/>
    </source>
</evidence>
<evidence type="ECO:0000313" key="9">
    <source>
        <dbReference type="Proteomes" id="UP000807716"/>
    </source>
</evidence>
<dbReference type="EMBL" id="JAAAJB010000974">
    <property type="protein sequence ID" value="KAG0249612.1"/>
    <property type="molecule type" value="Genomic_DNA"/>
</dbReference>
<name>A0A9P6PNP5_9FUNG</name>
<dbReference type="PANTHER" id="PTHR43004">
    <property type="entry name" value="TRK SYSTEM POTASSIUM UPTAKE PROTEIN"/>
    <property type="match status" value="1"/>
</dbReference>
<evidence type="ECO:0008006" key="10">
    <source>
        <dbReference type="Google" id="ProtNLM"/>
    </source>
</evidence>
<dbReference type="InterPro" id="IPR012941">
    <property type="entry name" value="Phe_hydrox_C_dim_dom"/>
</dbReference>
<dbReference type="SUPFAM" id="SSF52833">
    <property type="entry name" value="Thioredoxin-like"/>
    <property type="match status" value="1"/>
</dbReference>
<evidence type="ECO:0000256" key="5">
    <source>
        <dbReference type="ARBA" id="ARBA00023002"/>
    </source>
</evidence>
<evidence type="ECO:0000259" key="7">
    <source>
        <dbReference type="Pfam" id="PF07976"/>
    </source>
</evidence>
<feature type="domain" description="FAD-binding" evidence="6">
    <location>
        <begin position="30"/>
        <end position="233"/>
    </location>
</feature>
<accession>A0A9P6PNP5</accession>
<keyword evidence="5" id="KW-0560">Oxidoreductase</keyword>
<evidence type="ECO:0000256" key="2">
    <source>
        <dbReference type="ARBA" id="ARBA00007801"/>
    </source>
</evidence>
<dbReference type="Gene3D" id="3.50.50.60">
    <property type="entry name" value="FAD/NAD(P)-binding domain"/>
    <property type="match status" value="2"/>
</dbReference>
<dbReference type="InterPro" id="IPR002938">
    <property type="entry name" value="FAD-bd"/>
</dbReference>
<reference evidence="8" key="1">
    <citation type="journal article" date="2020" name="Fungal Divers.">
        <title>Resolving the Mortierellaceae phylogeny through synthesis of multi-gene phylogenetics and phylogenomics.</title>
        <authorList>
            <person name="Vandepol N."/>
            <person name="Liber J."/>
            <person name="Desiro A."/>
            <person name="Na H."/>
            <person name="Kennedy M."/>
            <person name="Barry K."/>
            <person name="Grigoriev I.V."/>
            <person name="Miller A.N."/>
            <person name="O'Donnell K."/>
            <person name="Stajich J.E."/>
            <person name="Bonito G."/>
        </authorList>
    </citation>
    <scope>NUCLEOTIDE SEQUENCE</scope>
    <source>
        <strain evidence="8">BC1065</strain>
    </source>
</reference>
<dbReference type="SUPFAM" id="SSF51905">
    <property type="entry name" value="FAD/NAD(P)-binding domain"/>
    <property type="match status" value="1"/>
</dbReference>
<keyword evidence="4" id="KW-0274">FAD</keyword>
<dbReference type="InterPro" id="IPR036249">
    <property type="entry name" value="Thioredoxin-like_sf"/>
</dbReference>
<dbReference type="AlphaFoldDB" id="A0A9P6PNP5"/>
<dbReference type="PRINTS" id="PR00420">
    <property type="entry name" value="RNGMNOXGNASE"/>
</dbReference>
<comment type="cofactor">
    <cofactor evidence="1">
        <name>FAD</name>
        <dbReference type="ChEBI" id="CHEBI:57692"/>
    </cofactor>
</comment>
<feature type="non-terminal residue" evidence="8">
    <location>
        <position position="480"/>
    </location>
</feature>
<dbReference type="PANTHER" id="PTHR43004:SF19">
    <property type="entry name" value="BINDING MONOOXYGENASE, PUTATIVE (JCVI)-RELATED"/>
    <property type="match status" value="1"/>
</dbReference>
<dbReference type="GO" id="GO:0071949">
    <property type="term" value="F:FAD binding"/>
    <property type="evidence" value="ECO:0007669"/>
    <property type="project" value="InterPro"/>
</dbReference>
<evidence type="ECO:0000256" key="4">
    <source>
        <dbReference type="ARBA" id="ARBA00022827"/>
    </source>
</evidence>
<dbReference type="Pfam" id="PF01494">
    <property type="entry name" value="FAD_binding_3"/>
    <property type="match status" value="1"/>
</dbReference>
<proteinExistence type="inferred from homology"/>
<organism evidence="8 9">
    <name type="scientific">Actinomortierella ambigua</name>
    <dbReference type="NCBI Taxonomy" id="1343610"/>
    <lineage>
        <taxon>Eukaryota</taxon>
        <taxon>Fungi</taxon>
        <taxon>Fungi incertae sedis</taxon>
        <taxon>Mucoromycota</taxon>
        <taxon>Mortierellomycotina</taxon>
        <taxon>Mortierellomycetes</taxon>
        <taxon>Mortierellales</taxon>
        <taxon>Mortierellaceae</taxon>
        <taxon>Actinomortierella</taxon>
    </lineage>
</organism>
<comment type="caution">
    <text evidence="8">The sequence shown here is derived from an EMBL/GenBank/DDBJ whole genome shotgun (WGS) entry which is preliminary data.</text>
</comment>
<dbReference type="Gene3D" id="3.40.30.20">
    <property type="match status" value="1"/>
</dbReference>
<dbReference type="InterPro" id="IPR050641">
    <property type="entry name" value="RIFMO-like"/>
</dbReference>
<dbReference type="InterPro" id="IPR036188">
    <property type="entry name" value="FAD/NAD-bd_sf"/>
</dbReference>
<keyword evidence="9" id="KW-1185">Reference proteome</keyword>
<sequence length="480" mass="53304">TTLRRALVGDNIRATESKVFGVVEQSAEEAGKQYEYETVRSKYLIAADGGRSVVRHKLNIEFPGRTRPHRMILFDGLVDTELDCKQFNLVMGSNDHTIGVIPMTDGRVRCIVDAGEIDPSNPDVGVPTFEDFQKLASETTGSLRFDIKTTEWLTYYRVNERIADQYSFKGRIFLAGDAAHVHSPVGGQGMNLGLQDAFNLTWKIAYVERGLAVKEILDTYGDERKPAAKEVVNLSAGGFGFVFSHTTMGQFLRNSVIRVIPYILPYLPPSSSPSRAAMLLIRYHENLLNKRHLNQPAPKDDFTVGVRARDGAVRPFEASATAESEVMLQTLWDRPGVFHIVVLGTAQNLTDKQASVEQNLTEYLAKWRQQWQLDSTRPSLFEANVIGASSVAAMATNDGDEEGLKVLQSLASRPKGDGRLYVDQEDVIHERYGVSTTNGSGAIVVVRPDAHIGFRVQGTSRSAWEDVDAYFRSFLLTTCH</sequence>
<dbReference type="OrthoDB" id="2690153at2759"/>